<dbReference type="Gene3D" id="3.10.560.10">
    <property type="entry name" value="Outer membrane lipoprotein wza domain like"/>
    <property type="match status" value="2"/>
</dbReference>
<dbReference type="InterPro" id="IPR049712">
    <property type="entry name" value="Poly_export"/>
</dbReference>
<evidence type="ECO:0000256" key="2">
    <source>
        <dbReference type="SAM" id="SignalP"/>
    </source>
</evidence>
<dbReference type="GO" id="GO:0015159">
    <property type="term" value="F:polysaccharide transmembrane transporter activity"/>
    <property type="evidence" value="ECO:0007669"/>
    <property type="project" value="InterPro"/>
</dbReference>
<evidence type="ECO:0000313" key="5">
    <source>
        <dbReference type="Proteomes" id="UP000182680"/>
    </source>
</evidence>
<evidence type="ECO:0000259" key="3">
    <source>
        <dbReference type="Pfam" id="PF02563"/>
    </source>
</evidence>
<dbReference type="Proteomes" id="UP000182680">
    <property type="component" value="Unassembled WGS sequence"/>
</dbReference>
<dbReference type="PANTHER" id="PTHR33619:SF3">
    <property type="entry name" value="POLYSACCHARIDE EXPORT PROTEIN GFCE-RELATED"/>
    <property type="match status" value="1"/>
</dbReference>
<reference evidence="5" key="1">
    <citation type="submission" date="2016-11" db="EMBL/GenBank/DDBJ databases">
        <authorList>
            <person name="Jaros S."/>
            <person name="Januszkiewicz K."/>
            <person name="Wedrychowicz H."/>
        </authorList>
    </citation>
    <scope>NUCLEOTIDE SEQUENCE [LARGE SCALE GENOMIC DNA]</scope>
    <source>
        <strain evidence="5">DSM 7057</strain>
    </source>
</reference>
<comment type="caution">
    <text evidence="4">The sequence shown here is derived from an EMBL/GenBank/DDBJ whole genome shotgun (WGS) entry which is preliminary data.</text>
</comment>
<evidence type="ECO:0000313" key="4">
    <source>
        <dbReference type="EMBL" id="SFW21314.1"/>
    </source>
</evidence>
<dbReference type="InterPro" id="IPR003715">
    <property type="entry name" value="Poly_export_N"/>
</dbReference>
<dbReference type="PANTHER" id="PTHR33619">
    <property type="entry name" value="POLYSACCHARIDE EXPORT PROTEIN GFCE-RELATED"/>
    <property type="match status" value="1"/>
</dbReference>
<feature type="domain" description="Polysaccharide export protein N-terminal" evidence="3">
    <location>
        <begin position="41"/>
        <end position="104"/>
    </location>
</feature>
<dbReference type="Pfam" id="PF02563">
    <property type="entry name" value="Poly_export"/>
    <property type="match status" value="1"/>
</dbReference>
<sequence length="516" mass="54663">MLQQKYLLAVLALLALCGSARAADTVQPYAANLFQGNFAQNKEGAVIAPGDRVVVRLWGGDLNVDRTLAVGPDGHMNLPEVGDMPVAGLAYDKLADALRSKLAANGHADVQIYAAPLDARPVSVFVTGGVSRPGRYTGGPSDPLLSFLDKAGGLDPVRGSYRDIRLMRDGTTVTSLDLYPFARKGVLPAVRVQEGDTLVVGEKGPTITATGAVRNPALFEFPKGQATGTALMDLADPEGRASHIALNGTRNGAPYSTYLPLKDLRALQLEDGDKVQFIADAPGNTIMIEVQGAVRGASRFPVRQGARLRDVKNFIAVEPERANLEAMYIKRKSVAARQKKAIADSLRRLEETALTASSASTEEAQIRAKEAEMVSKFVERAKAVEPEGVVVLDGGPDKADLSLEEGDVIVIPTKSDVVLVSGEVMVPQAMLWGKKKDADDYIKGAGGLTSRADSGKILVMHQNGSVTQGGGDISPGDQILVLPKVESKSMQAVKDISQVLMQVAVSARVLLGLPTL</sequence>
<name>A0AA94HQV2_DESDE</name>
<organism evidence="4 5">
    <name type="scientific">Desulfovibrio desulfuricans</name>
    <dbReference type="NCBI Taxonomy" id="876"/>
    <lineage>
        <taxon>Bacteria</taxon>
        <taxon>Pseudomonadati</taxon>
        <taxon>Thermodesulfobacteriota</taxon>
        <taxon>Desulfovibrionia</taxon>
        <taxon>Desulfovibrionales</taxon>
        <taxon>Desulfovibrionaceae</taxon>
        <taxon>Desulfovibrio</taxon>
    </lineage>
</organism>
<keyword evidence="1 2" id="KW-0732">Signal</keyword>
<feature type="signal peptide" evidence="2">
    <location>
        <begin position="1"/>
        <end position="22"/>
    </location>
</feature>
<feature type="chain" id="PRO_5041688554" evidence="2">
    <location>
        <begin position="23"/>
        <end position="516"/>
    </location>
</feature>
<dbReference type="AlphaFoldDB" id="A0AA94HQV2"/>
<gene>
    <name evidence="4" type="ORF">SAMN02910291_00413</name>
</gene>
<dbReference type="EMBL" id="FPIW01000004">
    <property type="protein sequence ID" value="SFW21314.1"/>
    <property type="molecule type" value="Genomic_DNA"/>
</dbReference>
<dbReference type="RefSeq" id="WP_072311222.1">
    <property type="nucleotide sequence ID" value="NZ_FPIW01000004.1"/>
</dbReference>
<accession>A0AA94HQV2</accession>
<protein>
    <submittedName>
        <fullName evidence="4">Protein involved in polysaccharide export, contains SLBB domain of the beta-grasp fold</fullName>
    </submittedName>
</protein>
<evidence type="ECO:0000256" key="1">
    <source>
        <dbReference type="ARBA" id="ARBA00022729"/>
    </source>
</evidence>
<proteinExistence type="predicted"/>